<keyword evidence="5 9" id="KW-0812">Transmembrane</keyword>
<feature type="transmembrane region" description="Helical" evidence="9">
    <location>
        <begin position="377"/>
        <end position="397"/>
    </location>
</feature>
<feature type="transmembrane region" description="Helical" evidence="9">
    <location>
        <begin position="267"/>
        <end position="285"/>
    </location>
</feature>
<gene>
    <name evidence="11" type="ORF">SIL78_12705</name>
</gene>
<dbReference type="InterPro" id="IPR052180">
    <property type="entry name" value="NhaC_Na-H+_Antiporter"/>
</dbReference>
<dbReference type="GO" id="GO:0015297">
    <property type="term" value="F:antiporter activity"/>
    <property type="evidence" value="ECO:0007669"/>
    <property type="project" value="UniProtKB-KW"/>
</dbReference>
<organism evidence="11 12">
    <name type="scientific">Vreelandella alkaliphila</name>
    <dbReference type="NCBI Taxonomy" id="272774"/>
    <lineage>
        <taxon>Bacteria</taxon>
        <taxon>Pseudomonadati</taxon>
        <taxon>Pseudomonadota</taxon>
        <taxon>Gammaproteobacteria</taxon>
        <taxon>Oceanospirillales</taxon>
        <taxon>Halomonadaceae</taxon>
        <taxon>Vreelandella</taxon>
    </lineage>
</organism>
<proteinExistence type="inferred from homology"/>
<evidence type="ECO:0000259" key="10">
    <source>
        <dbReference type="Pfam" id="PF03553"/>
    </source>
</evidence>
<evidence type="ECO:0000256" key="6">
    <source>
        <dbReference type="ARBA" id="ARBA00022989"/>
    </source>
</evidence>
<comment type="subcellular location">
    <subcellularLocation>
        <location evidence="1">Cell membrane</location>
        <topology evidence="1">Multi-pass membrane protein</topology>
    </subcellularLocation>
</comment>
<dbReference type="Proteomes" id="UP001276761">
    <property type="component" value="Unassembled WGS sequence"/>
</dbReference>
<evidence type="ECO:0000313" key="12">
    <source>
        <dbReference type="Proteomes" id="UP001276761"/>
    </source>
</evidence>
<dbReference type="PANTHER" id="PTHR33451">
    <property type="entry name" value="MALATE-2H(+)/NA(+)-LACTATE ANTIPORTER"/>
    <property type="match status" value="1"/>
</dbReference>
<protein>
    <submittedName>
        <fullName evidence="11">Na+/H+ antiporter NhaC family protein</fullName>
    </submittedName>
</protein>
<dbReference type="GO" id="GO:0005886">
    <property type="term" value="C:plasma membrane"/>
    <property type="evidence" value="ECO:0007669"/>
    <property type="project" value="UniProtKB-SubCell"/>
</dbReference>
<feature type="transmembrane region" description="Helical" evidence="9">
    <location>
        <begin position="40"/>
        <end position="61"/>
    </location>
</feature>
<keyword evidence="6 9" id="KW-1133">Transmembrane helix</keyword>
<evidence type="ECO:0000313" key="11">
    <source>
        <dbReference type="EMBL" id="MDX5978418.1"/>
    </source>
</evidence>
<evidence type="ECO:0000256" key="7">
    <source>
        <dbReference type="ARBA" id="ARBA00023136"/>
    </source>
</evidence>
<feature type="transmembrane region" description="Helical" evidence="9">
    <location>
        <begin position="460"/>
        <end position="480"/>
    </location>
</feature>
<evidence type="ECO:0000256" key="1">
    <source>
        <dbReference type="ARBA" id="ARBA00004651"/>
    </source>
</evidence>
<comment type="similarity">
    <text evidence="8">Belongs to the NhaC Na(+)/H(+) (TC 2.A.35) antiporter family.</text>
</comment>
<keyword evidence="4" id="KW-1003">Cell membrane</keyword>
<feature type="transmembrane region" description="Helical" evidence="9">
    <location>
        <begin position="337"/>
        <end position="357"/>
    </location>
</feature>
<feature type="transmembrane region" description="Helical" evidence="9">
    <location>
        <begin position="240"/>
        <end position="261"/>
    </location>
</feature>
<keyword evidence="3" id="KW-0050">Antiport</keyword>
<accession>A0AAJ2VQ64</accession>
<dbReference type="GeneID" id="303166371"/>
<feature type="transmembrane region" description="Helical" evidence="9">
    <location>
        <begin position="200"/>
        <end position="219"/>
    </location>
</feature>
<name>A0AAJ2VQ64_9GAMM</name>
<dbReference type="AlphaFoldDB" id="A0AAJ2VQ64"/>
<dbReference type="InterPro" id="IPR018461">
    <property type="entry name" value="Na/H_Antiport_NhaC-like_C"/>
</dbReference>
<evidence type="ECO:0000256" key="5">
    <source>
        <dbReference type="ARBA" id="ARBA00022692"/>
    </source>
</evidence>
<evidence type="ECO:0000256" key="4">
    <source>
        <dbReference type="ARBA" id="ARBA00022475"/>
    </source>
</evidence>
<sequence>MTASSTDDRTAPPLAMALTPLVVAIASISLMIYMFQGESLGGPVQLALIFSAALAAGLSLARGERFATLKAGIFEGINVSMNAIVIILLVGGLIGVWILSGIVPSMIYYGSFLVSGDAFYFSACLICAIIAVSIGSSLTTAGTIGLALITIAESVGFSTAVTAGAIISGSYFGDKLSPLSDTTNLSAAVSGGELFSHIKAMSRTVFLSLAASLALYWLIGLQTTDASDNLSRITELRIMLEANFVISPLLIAPLLVVLVLAYRKVDAIPTLFIGLLIGALAAMLWQTDNALRLAATSDNTLFPVIEGVVRAISTGYVSTTGDAHFDRILSKGGMFGMLYMLWLVVAAMSFGGIMASAGFLRRLVETMTRRAKTPGGLVLSTHLACLTTLMLTGSQYMGNILPGRMFKEKYEELGLAPENLSRALEDASTVVSPLIPWTTCGAFLTATLGVPTLIYAPFTFFSLINLLLAIACAVLGLNMLRNANIRPQPTSSQQSGHTHHA</sequence>
<evidence type="ECO:0000256" key="9">
    <source>
        <dbReference type="SAM" id="Phobius"/>
    </source>
</evidence>
<reference evidence="11" key="1">
    <citation type="submission" date="2023-11" db="EMBL/GenBank/DDBJ databases">
        <title>MicrobeMod: A computational toolkit for identifying prokaryotic methylation and restriction-modification with nanopore sequencing.</title>
        <authorList>
            <person name="Crits-Christoph A."/>
            <person name="Kang S.C."/>
            <person name="Lee H."/>
            <person name="Ostrov N."/>
        </authorList>
    </citation>
    <scope>NUCLEOTIDE SEQUENCE</scope>
    <source>
        <strain evidence="11">ATCC BAA-953</strain>
    </source>
</reference>
<dbReference type="Pfam" id="PF03553">
    <property type="entry name" value="Na_H_antiporter"/>
    <property type="match status" value="1"/>
</dbReference>
<dbReference type="RefSeq" id="WP_198348693.1">
    <property type="nucleotide sequence ID" value="NZ_JABASV010000001.1"/>
</dbReference>
<feature type="transmembrane region" description="Helical" evidence="9">
    <location>
        <begin position="119"/>
        <end position="139"/>
    </location>
</feature>
<comment type="caution">
    <text evidence="11">The sequence shown here is derived from an EMBL/GenBank/DDBJ whole genome shotgun (WGS) entry which is preliminary data.</text>
</comment>
<evidence type="ECO:0000256" key="2">
    <source>
        <dbReference type="ARBA" id="ARBA00022448"/>
    </source>
</evidence>
<keyword evidence="2" id="KW-0813">Transport</keyword>
<evidence type="ECO:0000256" key="3">
    <source>
        <dbReference type="ARBA" id="ARBA00022449"/>
    </source>
</evidence>
<dbReference type="EMBL" id="JAWXXT010000001">
    <property type="protein sequence ID" value="MDX5978418.1"/>
    <property type="molecule type" value="Genomic_DNA"/>
</dbReference>
<evidence type="ECO:0000256" key="8">
    <source>
        <dbReference type="ARBA" id="ARBA00038435"/>
    </source>
</evidence>
<dbReference type="PANTHER" id="PTHR33451:SF3">
    <property type="entry name" value="MALATE-2H(+)_NA(+)-LACTATE ANTIPORTER"/>
    <property type="match status" value="1"/>
</dbReference>
<feature type="domain" description="Na+/H+ antiporter NhaC-like C-terminal" evidence="10">
    <location>
        <begin position="170"/>
        <end position="476"/>
    </location>
</feature>
<feature type="transmembrane region" description="Helical" evidence="9">
    <location>
        <begin position="12"/>
        <end position="34"/>
    </location>
</feature>
<feature type="transmembrane region" description="Helical" evidence="9">
    <location>
        <begin position="82"/>
        <end position="107"/>
    </location>
</feature>
<keyword evidence="7 9" id="KW-0472">Membrane</keyword>